<proteinExistence type="predicted"/>
<name>A0A1D8TZS1_9CYAN</name>
<feature type="transmembrane region" description="Helical" evidence="1">
    <location>
        <begin position="63"/>
        <end position="84"/>
    </location>
</feature>
<dbReference type="OrthoDB" id="455056at2"/>
<sequence length="192" mass="21086">MKTYQSSISNPNITTQAWKLLANGRFWPFTLLLVGVASNGVYAHAPLAAFASMSGATLSRQRAVGVALLVWLVNQAIGFGLRGYPLTSTAFTWGALMGIGTLLAAVAASWWPGWCRDSFSRYLTWMAIASLLGFALYQGLILFAYPVLADGHRMGWEIVGKLFVKHLIWSGGITIVHSLLLWRIVNRRQSVI</sequence>
<dbReference type="Proteomes" id="UP000177870">
    <property type="component" value="Chromosome"/>
</dbReference>
<keyword evidence="1" id="KW-0812">Transmembrane</keyword>
<feature type="transmembrane region" description="Helical" evidence="1">
    <location>
        <begin position="26"/>
        <end position="51"/>
    </location>
</feature>
<accession>A0A1D8TZS1</accession>
<dbReference type="EMBL" id="CP017599">
    <property type="protein sequence ID" value="AOX03149.1"/>
    <property type="molecule type" value="Genomic_DNA"/>
</dbReference>
<feature type="transmembrane region" description="Helical" evidence="1">
    <location>
        <begin position="167"/>
        <end position="185"/>
    </location>
</feature>
<protein>
    <submittedName>
        <fullName evidence="2">Uncharacterized protein</fullName>
    </submittedName>
</protein>
<evidence type="ECO:0000313" key="2">
    <source>
        <dbReference type="EMBL" id="AOX03149.1"/>
    </source>
</evidence>
<dbReference type="KEGG" id="mpro:BJP34_30220"/>
<dbReference type="AlphaFoldDB" id="A0A1D8TZS1"/>
<feature type="transmembrane region" description="Helical" evidence="1">
    <location>
        <begin position="123"/>
        <end position="147"/>
    </location>
</feature>
<organism evidence="2 3">
    <name type="scientific">Moorena producens PAL-8-15-08-1</name>
    <dbReference type="NCBI Taxonomy" id="1458985"/>
    <lineage>
        <taxon>Bacteria</taxon>
        <taxon>Bacillati</taxon>
        <taxon>Cyanobacteriota</taxon>
        <taxon>Cyanophyceae</taxon>
        <taxon>Coleofasciculales</taxon>
        <taxon>Coleofasciculaceae</taxon>
        <taxon>Moorena</taxon>
    </lineage>
</organism>
<reference evidence="3" key="1">
    <citation type="submission" date="2016-10" db="EMBL/GenBank/DDBJ databases">
        <title>Comparative genomics uncovers the prolific and rare metabolic potential of the cyanobacterial genus Moorea.</title>
        <authorList>
            <person name="Leao T."/>
            <person name="Castelao G."/>
            <person name="Korobeynikov A."/>
            <person name="Monroe E.A."/>
            <person name="Podell S."/>
            <person name="Glukhov E."/>
            <person name="Allen E."/>
            <person name="Gerwick W.H."/>
            <person name="Gerwick L."/>
        </authorList>
    </citation>
    <scope>NUCLEOTIDE SEQUENCE [LARGE SCALE GENOMIC DNA]</scope>
    <source>
        <strain evidence="3">PAL-8-15-08-1</strain>
    </source>
</reference>
<evidence type="ECO:0000313" key="3">
    <source>
        <dbReference type="Proteomes" id="UP000177870"/>
    </source>
</evidence>
<dbReference type="RefSeq" id="WP_070395538.1">
    <property type="nucleotide sequence ID" value="NZ_CP017599.1"/>
</dbReference>
<feature type="transmembrane region" description="Helical" evidence="1">
    <location>
        <begin position="90"/>
        <end position="111"/>
    </location>
</feature>
<keyword evidence="1" id="KW-1133">Transmembrane helix</keyword>
<evidence type="ECO:0000256" key="1">
    <source>
        <dbReference type="SAM" id="Phobius"/>
    </source>
</evidence>
<keyword evidence="1" id="KW-0472">Membrane</keyword>
<gene>
    <name evidence="2" type="ORF">BJP34_30220</name>
</gene>